<gene>
    <name evidence="1" type="ORF">AD948_05770</name>
</gene>
<accession>A0A149U4G2</accession>
<dbReference type="Proteomes" id="UP000075360">
    <property type="component" value="Unassembled WGS sequence"/>
</dbReference>
<dbReference type="AlphaFoldDB" id="A0A149U4G2"/>
<protein>
    <submittedName>
        <fullName evidence="1">Uncharacterized protein</fullName>
    </submittedName>
</protein>
<evidence type="ECO:0000313" key="2">
    <source>
        <dbReference type="Proteomes" id="UP000075360"/>
    </source>
</evidence>
<sequence length="139" mass="14980">MGKAKFTPGPWAWFGSAGGAPDIYLATNHSGRRYVMSFRRWGLNGAQPCFQPEGRGMKKAADLLQFEVGDKSIIGVDAAKNDGSVYRYQIRGIAAPDAYLIAAAPDLYDALSDTLKQGLSLDTIKKARSALARARGETP</sequence>
<comment type="caution">
    <text evidence="1">The sequence shown here is derived from an EMBL/GenBank/DDBJ whole genome shotgun (WGS) entry which is preliminary data.</text>
</comment>
<proteinExistence type="predicted"/>
<dbReference type="EMBL" id="LHZU01000117">
    <property type="protein sequence ID" value="KXV60257.1"/>
    <property type="molecule type" value="Genomic_DNA"/>
</dbReference>
<name>A0A149U4G2_9PROT</name>
<evidence type="ECO:0000313" key="1">
    <source>
        <dbReference type="EMBL" id="KXV60257.1"/>
    </source>
</evidence>
<reference evidence="1 2" key="1">
    <citation type="submission" date="2015-06" db="EMBL/GenBank/DDBJ databases">
        <title>Improved classification and identification of acetic acid bacteria using matrix-assisted laser desorption/ionization time-of-flight mass spectrometry; Gluconobacter nephelii and Gluconobacter uchimurae are later heterotypic synonyms of Gluconobacter japonicus and Gluconobacter oxydans, respectively.</title>
        <authorList>
            <person name="Li L."/>
            <person name="Cleenwerck I."/>
            <person name="De Vuyst L."/>
            <person name="Vandamme P."/>
        </authorList>
    </citation>
    <scope>NUCLEOTIDE SEQUENCE [LARGE SCALE GENOMIC DNA]</scope>
    <source>
        <strain evidence="1 2">LMG 23690</strain>
    </source>
</reference>
<dbReference type="PATRIC" id="fig|446692.4.peg.3164"/>
<organism evidence="1 2">
    <name type="scientific">Acetobacter senegalensis</name>
    <dbReference type="NCBI Taxonomy" id="446692"/>
    <lineage>
        <taxon>Bacteria</taxon>
        <taxon>Pseudomonadati</taxon>
        <taxon>Pseudomonadota</taxon>
        <taxon>Alphaproteobacteria</taxon>
        <taxon>Acetobacterales</taxon>
        <taxon>Acetobacteraceae</taxon>
        <taxon>Acetobacter</taxon>
    </lineage>
</organism>